<accession>A0A143AGY6</accession>
<dbReference type="InterPro" id="IPR008252">
    <property type="entry name" value="Pept_S15_Xpro"/>
</dbReference>
<evidence type="ECO:0000256" key="3">
    <source>
        <dbReference type="ARBA" id="ARBA00010819"/>
    </source>
</evidence>
<dbReference type="InterPro" id="IPR013736">
    <property type="entry name" value="Xaa-Pro_dipept_C"/>
</dbReference>
<evidence type="ECO:0000256" key="1">
    <source>
        <dbReference type="ARBA" id="ARBA00000123"/>
    </source>
</evidence>
<reference evidence="14 15" key="1">
    <citation type="journal article" date="2016" name="PLoS ONE">
        <title>The Identification of Novel Diagnostic Marker Genes for the Detection of Beer Spoiling Pediococcus damnosus Strains Using the BlAst Diagnostic Gene findEr.</title>
        <authorList>
            <person name="Behr J."/>
            <person name="Geissler A.J."/>
            <person name="Schmid J."/>
            <person name="Zehe A."/>
            <person name="Vogel R.F."/>
        </authorList>
    </citation>
    <scope>NUCLEOTIDE SEQUENCE [LARGE SCALE GENOMIC DNA]</scope>
    <source>
        <strain evidence="12 15">TMW 2.1533</strain>
        <strain evidence="13 14">TMW 2.1535</strain>
    </source>
</reference>
<dbReference type="Pfam" id="PF02129">
    <property type="entry name" value="Peptidase_S15"/>
    <property type="match status" value="1"/>
</dbReference>
<keyword evidence="9" id="KW-0963">Cytoplasm</keyword>
<dbReference type="SMART" id="SM00940">
    <property type="entry name" value="PepX_N"/>
    <property type="match status" value="1"/>
</dbReference>
<feature type="active site" description="Charge relay system" evidence="9">
    <location>
        <position position="524"/>
    </location>
</feature>
<dbReference type="Gene3D" id="2.60.120.260">
    <property type="entry name" value="Galactose-binding domain-like"/>
    <property type="match status" value="1"/>
</dbReference>
<comment type="subunit">
    <text evidence="4 9">Homodimer.</text>
</comment>
<feature type="domain" description="X-Prolyl dipeptidyl aminopeptidase PepX N-terminal" evidence="11">
    <location>
        <begin position="1"/>
        <end position="157"/>
    </location>
</feature>
<dbReference type="SUPFAM" id="SSF81761">
    <property type="entry name" value="X-Prolyl dipeptidyl aminopeptidase PepX, N-terminal domain"/>
    <property type="match status" value="1"/>
</dbReference>
<dbReference type="PRINTS" id="PR00923">
    <property type="entry name" value="LACTOPTASE"/>
</dbReference>
<dbReference type="GO" id="GO:0008239">
    <property type="term" value="F:dipeptidyl-peptidase activity"/>
    <property type="evidence" value="ECO:0007669"/>
    <property type="project" value="UniProtKB-UniRule"/>
</dbReference>
<evidence type="ECO:0000256" key="2">
    <source>
        <dbReference type="ARBA" id="ARBA00003997"/>
    </source>
</evidence>
<protein>
    <recommendedName>
        <fullName evidence="9">Xaa-Pro dipeptidyl-peptidase</fullName>
        <ecNumber evidence="9">3.4.14.11</ecNumber>
    </recommendedName>
    <alternativeName>
        <fullName evidence="9">X-Pro dipeptidyl-peptidase</fullName>
    </alternativeName>
    <alternativeName>
        <fullName evidence="9">X-prolyl-dipeptidyl aminopeptidase</fullName>
        <shortName evidence="9">X-PDAP</shortName>
    </alternativeName>
</protein>
<dbReference type="Proteomes" id="UP000076405">
    <property type="component" value="Chromosome"/>
</dbReference>
<keyword evidence="7 9" id="KW-0378">Hydrolase</keyword>
<dbReference type="SUPFAM" id="SSF49785">
    <property type="entry name" value="Galactose-binding domain-like"/>
    <property type="match status" value="1"/>
</dbReference>
<evidence type="ECO:0000313" key="12">
    <source>
        <dbReference type="EMBL" id="AMV63496.1"/>
    </source>
</evidence>
<dbReference type="RefSeq" id="WP_062904563.1">
    <property type="nucleotide sequence ID" value="NZ_CP012275.1"/>
</dbReference>
<dbReference type="EMBL" id="CP012275">
    <property type="protein sequence ID" value="AMV63496.1"/>
    <property type="molecule type" value="Genomic_DNA"/>
</dbReference>
<feature type="domain" description="Xaa-Pro dipeptidyl-peptidase C-terminal" evidence="10">
    <location>
        <begin position="540"/>
        <end position="808"/>
    </location>
</feature>
<dbReference type="GO" id="GO:0004177">
    <property type="term" value="F:aminopeptidase activity"/>
    <property type="evidence" value="ECO:0007669"/>
    <property type="project" value="UniProtKB-KW"/>
</dbReference>
<dbReference type="Gene3D" id="1.10.246.70">
    <property type="match status" value="1"/>
</dbReference>
<feature type="active site" description="Charge relay system" evidence="9">
    <location>
        <position position="373"/>
    </location>
</feature>
<evidence type="ECO:0000256" key="8">
    <source>
        <dbReference type="ARBA" id="ARBA00022825"/>
    </source>
</evidence>
<dbReference type="EMBL" id="CP012288">
    <property type="protein sequence ID" value="AMV66568.1"/>
    <property type="molecule type" value="Genomic_DNA"/>
</dbReference>
<gene>
    <name evidence="9" type="primary">pepX</name>
    <name evidence="12" type="ORF">ADU70_2030</name>
    <name evidence="13" type="ORF">ADU72_0623</name>
</gene>
<keyword evidence="5 9" id="KW-0031">Aminopeptidase</keyword>
<dbReference type="Gene3D" id="3.40.50.1820">
    <property type="entry name" value="alpha/beta hydrolase"/>
    <property type="match status" value="1"/>
</dbReference>
<evidence type="ECO:0000313" key="15">
    <source>
        <dbReference type="Proteomes" id="UP000076405"/>
    </source>
</evidence>
<sequence>MKNNQFAIEPVDRATELKELLASHFIDDTIDQLNDPLAVWQELLHKTTLEAKNETVFKQKLNNYLATPETTLGDFLDSHQPLTNDIFYRVALQLLEFDVGNDFKLEDPIQAMKQIKLPIVGEPIKTKADLLHAWYLLLCTHTKNGQTYLDKLAQAGYFVPFYEKTTEPLFFNGKAQAVFDPHQLIRDVVYVEAPLDTDEDGKRDLLKVEILRPKQTQDGYRAPVLYTASPYNQGINDEAGDAAMHNVDVPLAAKEPNHLTYKDIHYQETPKELPAKRKIAGEQQEADETFAMEAPYTLNDYFLTRGFAVVYAAGIGTKDSDGIRATGAVSETVSTIAVIEWLAGNRTAFTNKTDNIEIKAWWSTGKIAMTGRSYLGTLAVAAATTGVSGLKTVVSEAAISSWYDYYHDGGLVAAPDTFQGEDMDVLATEVFSRMQKPGDYLKIKDFFDQVLQTMAKDQDRQTGNYSHYWDERNYVNNVKNIKADMIMVHGLNDWNVKPRNVGNLWNALRDAPITKKLILHQGQHIYINAFRSLDFTDMMNLWFSHELFGLDNHAEDLLPDVLIQDNVQPETWTSYADWQAPTDKKQAFNFEAKELVPETVPVRTAAASFSDHLDPEIFDFYKKHLNVWERDLLTTNHDTKGENQLRDNRLIFKTSRYDEDTYIDGSVQLKIRVAVNEPFGMLSFQLVDYGDAKRLTVSPTILASKSLSGAYDWRRDNLREFTLQKEATPWKMITKGHINLQNRHNAYQVDELKANDFYDLTVELQPTFYHLLAGHQLGLVVYATDFATTVRGNQELQYSLQINQCKITLPIK</sequence>
<organism evidence="12 15">
    <name type="scientific">Pediococcus damnosus</name>
    <dbReference type="NCBI Taxonomy" id="51663"/>
    <lineage>
        <taxon>Bacteria</taxon>
        <taxon>Bacillati</taxon>
        <taxon>Bacillota</taxon>
        <taxon>Bacilli</taxon>
        <taxon>Lactobacillales</taxon>
        <taxon>Lactobacillaceae</taxon>
        <taxon>Pediococcus</taxon>
    </lineage>
</organism>
<comment type="similarity">
    <text evidence="3 9">Belongs to the peptidase S15 family.</text>
</comment>
<dbReference type="GO" id="GO:0005737">
    <property type="term" value="C:cytoplasm"/>
    <property type="evidence" value="ECO:0007669"/>
    <property type="project" value="UniProtKB-SubCell"/>
</dbReference>
<dbReference type="KEGG" id="pdm:ADU72_0623"/>
<evidence type="ECO:0000313" key="13">
    <source>
        <dbReference type="EMBL" id="AMV66568.1"/>
    </source>
</evidence>
<proteinExistence type="inferred from homology"/>
<evidence type="ECO:0000256" key="6">
    <source>
        <dbReference type="ARBA" id="ARBA00022670"/>
    </source>
</evidence>
<evidence type="ECO:0000256" key="4">
    <source>
        <dbReference type="ARBA" id="ARBA00011738"/>
    </source>
</evidence>
<dbReference type="SUPFAM" id="SSF53474">
    <property type="entry name" value="alpha/beta-Hydrolases"/>
    <property type="match status" value="1"/>
</dbReference>
<dbReference type="SMART" id="SM00939">
    <property type="entry name" value="PepX_C"/>
    <property type="match status" value="1"/>
</dbReference>
<evidence type="ECO:0000313" key="14">
    <source>
        <dbReference type="Proteomes" id="UP000076244"/>
    </source>
</evidence>
<dbReference type="InterPro" id="IPR015251">
    <property type="entry name" value="PepX_N_dom"/>
</dbReference>
<dbReference type="InterPro" id="IPR008979">
    <property type="entry name" value="Galactose-bd-like_sf"/>
</dbReference>
<keyword evidence="6 9" id="KW-0645">Protease</keyword>
<dbReference type="NCBIfam" id="NF003781">
    <property type="entry name" value="PRK05371.1-2"/>
    <property type="match status" value="1"/>
</dbReference>
<dbReference type="InterPro" id="IPR036313">
    <property type="entry name" value="PepX_N_dom_sf"/>
</dbReference>
<dbReference type="EC" id="3.4.14.11" evidence="9"/>
<comment type="function">
    <text evidence="2 9">Removes N-terminal dipeptides sequentially from polypeptides having unsubstituted N-termini provided that the penultimate residue is proline.</text>
</comment>
<dbReference type="GO" id="GO:0006508">
    <property type="term" value="P:proteolysis"/>
    <property type="evidence" value="ECO:0007669"/>
    <property type="project" value="UniProtKB-KW"/>
</dbReference>
<evidence type="ECO:0000259" key="10">
    <source>
        <dbReference type="SMART" id="SM00939"/>
    </source>
</evidence>
<evidence type="ECO:0000259" key="11">
    <source>
        <dbReference type="SMART" id="SM00940"/>
    </source>
</evidence>
<dbReference type="InterPro" id="IPR000383">
    <property type="entry name" value="Xaa-Pro-like_dom"/>
</dbReference>
<name>A0A143AGY6_9LACO</name>
<dbReference type="Pfam" id="PF08530">
    <property type="entry name" value="PepX_C"/>
    <property type="match status" value="1"/>
</dbReference>
<comment type="catalytic activity">
    <reaction evidence="1 9">
        <text>Hydrolyzes Xaa-Pro-|- bonds to release unblocked, N-terminal dipeptides from substrates including Ala-Pro-|-p-nitroanilide and (sequentially) Tyr-Pro-|-Phe-Pro-|-Gly-Pro-|-Ile.</text>
        <dbReference type="EC" id="3.4.14.11"/>
    </reaction>
</comment>
<dbReference type="OrthoDB" id="319764at2"/>
<dbReference type="AlphaFoldDB" id="A0A143AGY6"/>
<evidence type="ECO:0000256" key="9">
    <source>
        <dbReference type="HAMAP-Rule" id="MF_00698"/>
    </source>
</evidence>
<keyword evidence="14" id="KW-1185">Reference proteome</keyword>
<evidence type="ECO:0000256" key="5">
    <source>
        <dbReference type="ARBA" id="ARBA00022438"/>
    </source>
</evidence>
<evidence type="ECO:0000256" key="7">
    <source>
        <dbReference type="ARBA" id="ARBA00022801"/>
    </source>
</evidence>
<dbReference type="InterPro" id="IPR029058">
    <property type="entry name" value="AB_hydrolase_fold"/>
</dbReference>
<dbReference type="Pfam" id="PF09168">
    <property type="entry name" value="PepX_N"/>
    <property type="match status" value="1"/>
</dbReference>
<dbReference type="Proteomes" id="UP000076244">
    <property type="component" value="Chromosome"/>
</dbReference>
<feature type="active site" description="Charge relay system" evidence="9">
    <location>
        <position position="493"/>
    </location>
</feature>
<keyword evidence="8 9" id="KW-0720">Serine protease</keyword>
<dbReference type="HAMAP" id="MF_00698">
    <property type="entry name" value="Aminopeptidase_S15"/>
    <property type="match status" value="1"/>
</dbReference>
<comment type="subcellular location">
    <subcellularLocation>
        <location evidence="9">Cytoplasm</location>
    </subcellularLocation>
</comment>
<dbReference type="GO" id="GO:0008236">
    <property type="term" value="F:serine-type peptidase activity"/>
    <property type="evidence" value="ECO:0007669"/>
    <property type="project" value="UniProtKB-KW"/>
</dbReference>